<reference evidence="1 2" key="1">
    <citation type="journal article" date="2020" name="Cell">
        <title>Large-Scale Comparative Analyses of Tick Genomes Elucidate Their Genetic Diversity and Vector Capacities.</title>
        <authorList>
            <consortium name="Tick Genome and Microbiome Consortium (TIGMIC)"/>
            <person name="Jia N."/>
            <person name="Wang J."/>
            <person name="Shi W."/>
            <person name="Du L."/>
            <person name="Sun Y."/>
            <person name="Zhan W."/>
            <person name="Jiang J.F."/>
            <person name="Wang Q."/>
            <person name="Zhang B."/>
            <person name="Ji P."/>
            <person name="Bell-Sakyi L."/>
            <person name="Cui X.M."/>
            <person name="Yuan T.T."/>
            <person name="Jiang B.G."/>
            <person name="Yang W.F."/>
            <person name="Lam T.T."/>
            <person name="Chang Q.C."/>
            <person name="Ding S.J."/>
            <person name="Wang X.J."/>
            <person name="Zhu J.G."/>
            <person name="Ruan X.D."/>
            <person name="Zhao L."/>
            <person name="Wei J.T."/>
            <person name="Ye R.Z."/>
            <person name="Que T.C."/>
            <person name="Du C.H."/>
            <person name="Zhou Y.H."/>
            <person name="Cheng J.X."/>
            <person name="Dai P.F."/>
            <person name="Guo W.B."/>
            <person name="Han X.H."/>
            <person name="Huang E.J."/>
            <person name="Li L.F."/>
            <person name="Wei W."/>
            <person name="Gao Y.C."/>
            <person name="Liu J.Z."/>
            <person name="Shao H.Z."/>
            <person name="Wang X."/>
            <person name="Wang C.C."/>
            <person name="Yang T.C."/>
            <person name="Huo Q.B."/>
            <person name="Li W."/>
            <person name="Chen H.Y."/>
            <person name="Chen S.E."/>
            <person name="Zhou L.G."/>
            <person name="Ni X.B."/>
            <person name="Tian J.H."/>
            <person name="Sheng Y."/>
            <person name="Liu T."/>
            <person name="Pan Y.S."/>
            <person name="Xia L.Y."/>
            <person name="Li J."/>
            <person name="Zhao F."/>
            <person name="Cao W.C."/>
        </authorList>
    </citation>
    <scope>NUCLEOTIDE SEQUENCE [LARGE SCALE GENOMIC DNA]</scope>
    <source>
        <strain evidence="1">Iper-2018</strain>
    </source>
</reference>
<sequence length="1001" mass="110217">MPSPSLESRKGRYPAIGKLALQLTKFPVFVHPLLASATRGSAICLLLQGDPVMDRRAMDESFITDSCSSVGDPEVSVGAPLMAAQARRMMPLQTKSLRDYEEHLIKLERENLHLRLRHFYMQQQKDPEAGAGTAEFEAFKSEMLGDVDRLTKEIGERNALLQKTWLTVEQQHDAIEQLKQEKADLEKELHKFQSKTSFAEAVHDDNVKMANNVSQVQRQNKQLESEVKALKMRLQELENVEAPSMRHQLDKKILALKNLSTVVTRQEDVIEALRSQQALLSSIEPMTEAFLQRIEDALASKDIQGALLAKDKFRRDLGNGLKGEMLLLSSNLESCQERCRDLESEIERSSQMHMRICTEKDKLLESVQFRVQELENSAQELLSERNAAALETERSFQDLLRSLKQKDDLVDQLQTKLTCATEKAAAQVPERIGTHKASGGNLIDLSLQGTAGAGENATQEMTAEQILSPLRSPTNAEDGLSDNLATELDELCSIIRDLGRQAGLFSELSTVNGEQSGIAKALKDALKDARDRGLCVALLPTQHEVNDKENGTPADCKPCSKTQLEPRDTLLLSTLGEKLKQVCNLFAIEKTLPESGRDWSAKDVMDHVELILEKAKQWTADSGNASFDLRKSHEVSLQESMEKLRGVVRWLQDESSRNHSDIASFQEAVLSDLNPALECIAVLRDEVDTLCASWRAQDGSGKRCSSVDELVYAVNLSGRLVPVESSLETTRHGEKSSKDVSQQTSNADVDIETLKSDLSKSRAQAKKLHSGDLLVEINNKKQSEALLKLNTILDVKVSVSPHRTLNTIRGVLSEDDFLHTSEEELLEGLQESRATQVSPEVLEAALRAPLLQLGQQCPPPPGGSARAASLVPDRSATAVPVRTSRSSSGEKGRNSRPTSLERTSSSKERHNPRAAPPVPKGPEGSELKDTLPSTSAASSAGRGRGLPPRATNQPKPLGKGSPPEVEAMDDTSESPTLASDQDDMEWQTTKPKGKKPVVPPK</sequence>
<dbReference type="EMBL" id="JABSTQ010007570">
    <property type="protein sequence ID" value="KAG0435522.1"/>
    <property type="molecule type" value="Genomic_DNA"/>
</dbReference>
<name>A0AC60QKP7_IXOPE</name>
<proteinExistence type="predicted"/>
<evidence type="ECO:0000313" key="2">
    <source>
        <dbReference type="Proteomes" id="UP000805193"/>
    </source>
</evidence>
<comment type="caution">
    <text evidence="1">The sequence shown here is derived from an EMBL/GenBank/DDBJ whole genome shotgun (WGS) entry which is preliminary data.</text>
</comment>
<evidence type="ECO:0000313" key="1">
    <source>
        <dbReference type="EMBL" id="KAG0435522.1"/>
    </source>
</evidence>
<accession>A0AC60QKP7</accession>
<keyword evidence="2" id="KW-1185">Reference proteome</keyword>
<gene>
    <name evidence="1" type="ORF">HPB47_018439</name>
</gene>
<dbReference type="Proteomes" id="UP000805193">
    <property type="component" value="Unassembled WGS sequence"/>
</dbReference>
<protein>
    <submittedName>
        <fullName evidence="1">Uncharacterized protein</fullName>
    </submittedName>
</protein>
<organism evidence="1 2">
    <name type="scientific">Ixodes persulcatus</name>
    <name type="common">Taiga tick</name>
    <dbReference type="NCBI Taxonomy" id="34615"/>
    <lineage>
        <taxon>Eukaryota</taxon>
        <taxon>Metazoa</taxon>
        <taxon>Ecdysozoa</taxon>
        <taxon>Arthropoda</taxon>
        <taxon>Chelicerata</taxon>
        <taxon>Arachnida</taxon>
        <taxon>Acari</taxon>
        <taxon>Parasitiformes</taxon>
        <taxon>Ixodida</taxon>
        <taxon>Ixodoidea</taxon>
        <taxon>Ixodidae</taxon>
        <taxon>Ixodinae</taxon>
        <taxon>Ixodes</taxon>
    </lineage>
</organism>